<sequence length="186" mass="20866">MTKDFSDREATPPGWLLLVYRVPREPTRLRASVWRKLKSTGAVYLQNSVAVLPESTAHERSLRSLRKHVEELGGSAQLMRCDVLAGAGEVAATYNAARDEEYEEIIDRCRGFLAEIEKETAAEKFTYAELEENDEDLAKLRGWSDKVRLRDSLGADRRSVAEAALQDCVSALDVFATKVYLAEDGR</sequence>
<evidence type="ECO:0000259" key="1">
    <source>
        <dbReference type="Pfam" id="PF20229"/>
    </source>
</evidence>
<dbReference type="Pfam" id="PF20229">
    <property type="entry name" value="ChrB_N"/>
    <property type="match status" value="1"/>
</dbReference>
<dbReference type="EMBL" id="BAAAZN010000005">
    <property type="protein sequence ID" value="GAA3543299.1"/>
    <property type="molecule type" value="Genomic_DNA"/>
</dbReference>
<accession>A0ABP6W0C5</accession>
<keyword evidence="3" id="KW-1185">Reference proteome</keyword>
<feature type="domain" description="ChrB N-terminal" evidence="1">
    <location>
        <begin position="30"/>
        <end position="183"/>
    </location>
</feature>
<dbReference type="InterPro" id="IPR046858">
    <property type="entry name" value="ChrB_N"/>
</dbReference>
<proteinExistence type="predicted"/>
<gene>
    <name evidence="2" type="ORF">GCM10022222_28740</name>
</gene>
<protein>
    <recommendedName>
        <fullName evidence="1">ChrB N-terminal domain-containing protein</fullName>
    </recommendedName>
</protein>
<dbReference type="RefSeq" id="WP_344859696.1">
    <property type="nucleotide sequence ID" value="NZ_BAAAZN010000005.1"/>
</dbReference>
<evidence type="ECO:0000313" key="2">
    <source>
        <dbReference type="EMBL" id="GAA3543299.1"/>
    </source>
</evidence>
<reference evidence="3" key="1">
    <citation type="journal article" date="2019" name="Int. J. Syst. Evol. Microbiol.">
        <title>The Global Catalogue of Microorganisms (GCM) 10K type strain sequencing project: providing services to taxonomists for standard genome sequencing and annotation.</title>
        <authorList>
            <consortium name="The Broad Institute Genomics Platform"/>
            <consortium name="The Broad Institute Genome Sequencing Center for Infectious Disease"/>
            <person name="Wu L."/>
            <person name="Ma J."/>
        </authorList>
    </citation>
    <scope>NUCLEOTIDE SEQUENCE [LARGE SCALE GENOMIC DNA]</scope>
    <source>
        <strain evidence="3">JCM 16898</strain>
    </source>
</reference>
<name>A0ABP6W0C5_9PSEU</name>
<comment type="caution">
    <text evidence="2">The sequence shown here is derived from an EMBL/GenBank/DDBJ whole genome shotgun (WGS) entry which is preliminary data.</text>
</comment>
<dbReference type="Proteomes" id="UP001500689">
    <property type="component" value="Unassembled WGS sequence"/>
</dbReference>
<evidence type="ECO:0000313" key="3">
    <source>
        <dbReference type="Proteomes" id="UP001500689"/>
    </source>
</evidence>
<organism evidence="2 3">
    <name type="scientific">Amycolatopsis ultiminotia</name>
    <dbReference type="NCBI Taxonomy" id="543629"/>
    <lineage>
        <taxon>Bacteria</taxon>
        <taxon>Bacillati</taxon>
        <taxon>Actinomycetota</taxon>
        <taxon>Actinomycetes</taxon>
        <taxon>Pseudonocardiales</taxon>
        <taxon>Pseudonocardiaceae</taxon>
        <taxon>Amycolatopsis</taxon>
    </lineage>
</organism>